<dbReference type="GeneID" id="40316555"/>
<evidence type="ECO:0008006" key="4">
    <source>
        <dbReference type="Google" id="ProtNLM"/>
    </source>
</evidence>
<dbReference type="InterPro" id="IPR036872">
    <property type="entry name" value="CH_dom_sf"/>
</dbReference>
<dbReference type="EMBL" id="MKKU01000125">
    <property type="protein sequence ID" value="RNF23033.1"/>
    <property type="molecule type" value="Genomic_DNA"/>
</dbReference>
<name>A0A3R7PP88_9TRYP</name>
<dbReference type="RefSeq" id="XP_029230032.1">
    <property type="nucleotide sequence ID" value="XM_029369867.1"/>
</dbReference>
<evidence type="ECO:0000313" key="2">
    <source>
        <dbReference type="EMBL" id="RNF23033.1"/>
    </source>
</evidence>
<dbReference type="AlphaFoldDB" id="A0A3R7PP88"/>
<dbReference type="Proteomes" id="UP000284403">
    <property type="component" value="Unassembled WGS sequence"/>
</dbReference>
<reference evidence="2 3" key="1">
    <citation type="journal article" date="2018" name="BMC Genomics">
        <title>Genomic comparison of Trypanosoma conorhini and Trypanosoma rangeli to Trypanosoma cruzi strains of high and low virulence.</title>
        <authorList>
            <person name="Bradwell K.R."/>
            <person name="Koparde V.N."/>
            <person name="Matveyev A.V."/>
            <person name="Serrano M.G."/>
            <person name="Alves J.M."/>
            <person name="Parikh H."/>
            <person name="Huang B."/>
            <person name="Lee V."/>
            <person name="Espinosa-Alvarez O."/>
            <person name="Ortiz P.A."/>
            <person name="Costa-Martins A.G."/>
            <person name="Teixeira M.M."/>
            <person name="Buck G.A."/>
        </authorList>
    </citation>
    <scope>NUCLEOTIDE SEQUENCE [LARGE SCALE GENOMIC DNA]</scope>
    <source>
        <strain evidence="2 3">025E</strain>
    </source>
</reference>
<organism evidence="2 3">
    <name type="scientific">Trypanosoma conorhini</name>
    <dbReference type="NCBI Taxonomy" id="83891"/>
    <lineage>
        <taxon>Eukaryota</taxon>
        <taxon>Discoba</taxon>
        <taxon>Euglenozoa</taxon>
        <taxon>Kinetoplastea</taxon>
        <taxon>Metakinetoplastina</taxon>
        <taxon>Trypanosomatida</taxon>
        <taxon>Trypanosomatidae</taxon>
        <taxon>Trypanosoma</taxon>
    </lineage>
</organism>
<feature type="compositionally biased region" description="Basic and acidic residues" evidence="1">
    <location>
        <begin position="248"/>
        <end position="261"/>
    </location>
</feature>
<feature type="region of interest" description="Disordered" evidence="1">
    <location>
        <begin position="186"/>
        <end position="217"/>
    </location>
</feature>
<protein>
    <recommendedName>
        <fullName evidence="4">Calponin-homology (CH) domain-containing protein</fullName>
    </recommendedName>
</protein>
<sequence length="446" mass="49547">MRTVVEAYLPTTCEGLWSSPSMTWQPCPAEESYAADAMRSLELAVCAFLHSLNVLADPVLHQLPPDDAVVPNALNAPFLPPQRKLWRVRTERFPALYVPAVFPFLTNGTALCDVVEKVTHRRLSVYRNPRVKSNCMENIQAAFTELQTSCPVKMSPFFLDAPERVFYGDRRFILLLLEDVMRMANDVPPRRRPPCPGDTPYLGGQHPAPAPRAPTIQASGPAFAASLPEVQKHQRLGESAARRSARVSGDEAGSRGSDKATPRCHIASPLWERRGVVGSTLTKRTSPSPAPVAEANVTESRLNAPVATLRGVEYTEEEVASMRRWLIEVLGSDFHYTAADHSFSVSSRELQLSGKSLIFSDGVVLAHVIRALEHRRCVELESIEMHARAAAAKRRNIRKCVSFLQTEKRALLNVPLLDEILLSGDRLGVLYVLHCLKNTYRFAVRV</sequence>
<evidence type="ECO:0000313" key="3">
    <source>
        <dbReference type="Proteomes" id="UP000284403"/>
    </source>
</evidence>
<evidence type="ECO:0000256" key="1">
    <source>
        <dbReference type="SAM" id="MobiDB-lite"/>
    </source>
</evidence>
<dbReference type="SUPFAM" id="SSF47576">
    <property type="entry name" value="Calponin-homology domain, CH-domain"/>
    <property type="match status" value="1"/>
</dbReference>
<feature type="region of interest" description="Disordered" evidence="1">
    <location>
        <begin position="234"/>
        <end position="262"/>
    </location>
</feature>
<accession>A0A3R7PP88</accession>
<gene>
    <name evidence="2" type="ORF">Tco025E_02944</name>
</gene>
<dbReference type="OrthoDB" id="272795at2759"/>
<comment type="caution">
    <text evidence="2">The sequence shown here is derived from an EMBL/GenBank/DDBJ whole genome shotgun (WGS) entry which is preliminary data.</text>
</comment>
<proteinExistence type="predicted"/>
<keyword evidence="3" id="KW-1185">Reference proteome</keyword>